<comment type="caution">
    <text evidence="1">The sequence shown here is derived from an EMBL/GenBank/DDBJ whole genome shotgun (WGS) entry which is preliminary data.</text>
</comment>
<proteinExistence type="predicted"/>
<sequence>MVSDKHKEKIEFAEIYISGKYIVERDYIFTKLS</sequence>
<name>A0A0F9SAT1_9ZZZZ</name>
<protein>
    <submittedName>
        <fullName evidence="1">Uncharacterized protein</fullName>
    </submittedName>
</protein>
<dbReference type="EMBL" id="LAZR01002715">
    <property type="protein sequence ID" value="KKN26478.1"/>
    <property type="molecule type" value="Genomic_DNA"/>
</dbReference>
<reference evidence="1" key="1">
    <citation type="journal article" date="2015" name="Nature">
        <title>Complex archaea that bridge the gap between prokaryotes and eukaryotes.</title>
        <authorList>
            <person name="Spang A."/>
            <person name="Saw J.H."/>
            <person name="Jorgensen S.L."/>
            <person name="Zaremba-Niedzwiedzka K."/>
            <person name="Martijn J."/>
            <person name="Lind A.E."/>
            <person name="van Eijk R."/>
            <person name="Schleper C."/>
            <person name="Guy L."/>
            <person name="Ettema T.J."/>
        </authorList>
    </citation>
    <scope>NUCLEOTIDE SEQUENCE</scope>
</reference>
<dbReference type="AlphaFoldDB" id="A0A0F9SAT1"/>
<gene>
    <name evidence="1" type="ORF">LCGC14_0874240</name>
</gene>
<evidence type="ECO:0000313" key="1">
    <source>
        <dbReference type="EMBL" id="KKN26478.1"/>
    </source>
</evidence>
<accession>A0A0F9SAT1</accession>
<organism evidence="1">
    <name type="scientific">marine sediment metagenome</name>
    <dbReference type="NCBI Taxonomy" id="412755"/>
    <lineage>
        <taxon>unclassified sequences</taxon>
        <taxon>metagenomes</taxon>
        <taxon>ecological metagenomes</taxon>
    </lineage>
</organism>